<name>A0A8S9YAF1_9TREM</name>
<dbReference type="Proteomes" id="UP000822476">
    <property type="component" value="Unassembled WGS sequence"/>
</dbReference>
<dbReference type="EMBL" id="JTDE01021407">
    <property type="protein sequence ID" value="KAF7232972.1"/>
    <property type="molecule type" value="Genomic_DNA"/>
</dbReference>
<proteinExistence type="predicted"/>
<evidence type="ECO:0000313" key="2">
    <source>
        <dbReference type="Proteomes" id="UP000822476"/>
    </source>
</evidence>
<evidence type="ECO:0000313" key="1">
    <source>
        <dbReference type="EMBL" id="KAF7232972.1"/>
    </source>
</evidence>
<keyword evidence="2" id="KW-1185">Reference proteome</keyword>
<gene>
    <name evidence="1" type="ORF">EG68_07403</name>
</gene>
<organism evidence="1 2">
    <name type="scientific">Paragonimus skrjabini miyazakii</name>
    <dbReference type="NCBI Taxonomy" id="59628"/>
    <lineage>
        <taxon>Eukaryota</taxon>
        <taxon>Metazoa</taxon>
        <taxon>Spiralia</taxon>
        <taxon>Lophotrochozoa</taxon>
        <taxon>Platyhelminthes</taxon>
        <taxon>Trematoda</taxon>
        <taxon>Digenea</taxon>
        <taxon>Plagiorchiida</taxon>
        <taxon>Troglotremata</taxon>
        <taxon>Troglotrematidae</taxon>
        <taxon>Paragonimus</taxon>
    </lineage>
</organism>
<reference evidence="1" key="1">
    <citation type="submission" date="2019-07" db="EMBL/GenBank/DDBJ databases">
        <title>Annotation for the trematode Paragonimus miyazaki's.</title>
        <authorList>
            <person name="Choi Y.-J."/>
        </authorList>
    </citation>
    <scope>NUCLEOTIDE SEQUENCE</scope>
    <source>
        <strain evidence="1">Japan</strain>
    </source>
</reference>
<sequence length="76" mass="9057">MSPAYMLETAAHVCLVKLRVRLRLALTIRPSHDCFKVPNAMKIRSDEQCEVLWKDNKHFPLLYGCSGFFWWQMYKH</sequence>
<protein>
    <submittedName>
        <fullName evidence="1">Uncharacterized protein</fullName>
    </submittedName>
</protein>
<dbReference type="AlphaFoldDB" id="A0A8S9YAF1"/>
<accession>A0A8S9YAF1</accession>
<comment type="caution">
    <text evidence="1">The sequence shown here is derived from an EMBL/GenBank/DDBJ whole genome shotgun (WGS) entry which is preliminary data.</text>
</comment>